<dbReference type="PANTHER" id="PTHR42781:SF9">
    <property type="entry name" value="AMINO ACID ABC TRANSPORTER, ATP-BINDING PROTEIN-RELATED"/>
    <property type="match status" value="1"/>
</dbReference>
<keyword evidence="3 5" id="KW-0067">ATP-binding</keyword>
<dbReference type="InterPro" id="IPR050093">
    <property type="entry name" value="ABC_SmlMolc_Importer"/>
</dbReference>
<dbReference type="SMART" id="SM00382">
    <property type="entry name" value="AAA"/>
    <property type="match status" value="1"/>
</dbReference>
<dbReference type="InterPro" id="IPR017871">
    <property type="entry name" value="ABC_transporter-like_CS"/>
</dbReference>
<dbReference type="InterPro" id="IPR003593">
    <property type="entry name" value="AAA+_ATPase"/>
</dbReference>
<protein>
    <submittedName>
        <fullName evidence="5">ATP-binding cassette domain-containing protein</fullName>
    </submittedName>
</protein>
<dbReference type="GO" id="GO:0005524">
    <property type="term" value="F:ATP binding"/>
    <property type="evidence" value="ECO:0007669"/>
    <property type="project" value="UniProtKB-KW"/>
</dbReference>
<organism evidence="5 6">
    <name type="scientific">Candidatus Phytoplasma sacchari</name>
    <dbReference type="NCBI Taxonomy" id="2609813"/>
    <lineage>
        <taxon>Bacteria</taxon>
        <taxon>Bacillati</taxon>
        <taxon>Mycoplasmatota</taxon>
        <taxon>Mollicutes</taxon>
        <taxon>Acholeplasmatales</taxon>
        <taxon>Acholeplasmataceae</taxon>
        <taxon>Candidatus Phytoplasma</taxon>
        <taxon>16SrXI (Rice yellow dwarf group)</taxon>
    </lineage>
</organism>
<reference evidence="5" key="1">
    <citation type="submission" date="2022-12" db="EMBL/GenBank/DDBJ databases">
        <title>Genomic Characterization of Candidatus Phytoplasma sacchari in China.</title>
        <authorList>
            <person name="Zhang R.-Y."/>
        </authorList>
    </citation>
    <scope>NUCLEOTIDE SEQUENCE [LARGE SCALE GENOMIC DNA]</scope>
    <source>
        <strain evidence="5">SCWL1</strain>
    </source>
</reference>
<evidence type="ECO:0000313" key="5">
    <source>
        <dbReference type="EMBL" id="WBL31534.1"/>
    </source>
</evidence>
<dbReference type="EMBL" id="CP115156">
    <property type="protein sequence ID" value="WBL31534.1"/>
    <property type="molecule type" value="Genomic_DNA"/>
</dbReference>
<gene>
    <name evidence="5" type="ORF">O7R10_00515</name>
</gene>
<dbReference type="PANTHER" id="PTHR42781">
    <property type="entry name" value="SPERMIDINE/PUTRESCINE IMPORT ATP-BINDING PROTEIN POTA"/>
    <property type="match status" value="1"/>
</dbReference>
<evidence type="ECO:0000313" key="6">
    <source>
        <dbReference type="Proteomes" id="UP001210120"/>
    </source>
</evidence>
<dbReference type="Gene3D" id="3.40.50.300">
    <property type="entry name" value="P-loop containing nucleotide triphosphate hydrolases"/>
    <property type="match status" value="1"/>
</dbReference>
<proteinExistence type="predicted"/>
<dbReference type="Proteomes" id="UP001210120">
    <property type="component" value="Chromosome"/>
</dbReference>
<evidence type="ECO:0000256" key="2">
    <source>
        <dbReference type="ARBA" id="ARBA00022741"/>
    </source>
</evidence>
<feature type="domain" description="AAA+ ATPase" evidence="4">
    <location>
        <begin position="30"/>
        <end position="207"/>
    </location>
</feature>
<keyword evidence="6" id="KW-1185">Reference proteome</keyword>
<dbReference type="Pfam" id="PF00005">
    <property type="entry name" value="ABC_tran"/>
    <property type="match status" value="1"/>
</dbReference>
<keyword evidence="1" id="KW-0813">Transport</keyword>
<keyword evidence="2" id="KW-0547">Nucleotide-binding</keyword>
<evidence type="ECO:0000256" key="3">
    <source>
        <dbReference type="ARBA" id="ARBA00022840"/>
    </source>
</evidence>
<evidence type="ECO:0000259" key="4">
    <source>
        <dbReference type="SMART" id="SM00382"/>
    </source>
</evidence>
<evidence type="ECO:0000256" key="1">
    <source>
        <dbReference type="ARBA" id="ARBA00022448"/>
    </source>
</evidence>
<dbReference type="PROSITE" id="PS00211">
    <property type="entry name" value="ABC_TRANSPORTER_1"/>
    <property type="match status" value="1"/>
</dbReference>
<dbReference type="InterPro" id="IPR027417">
    <property type="entry name" value="P-loop_NTPase"/>
</dbReference>
<name>A0ABY7M1E1_9MOLU</name>
<dbReference type="SUPFAM" id="SSF52540">
    <property type="entry name" value="P-loop containing nucleoside triphosphate hydrolases"/>
    <property type="match status" value="1"/>
</dbReference>
<dbReference type="InterPro" id="IPR003439">
    <property type="entry name" value="ABC_transporter-like_ATP-bd"/>
</dbReference>
<accession>A0ABY7M1E1</accession>
<sequence length="231" mass="26779">MIKVNNLYKTFFLNNKKWLVLIDINLEIKQGEIVGLVGNTGSGKSTLLNILFGFLKPDYNPKTFIKRNFNRNQSSMIFQNFNLLSNLNVFDNISLPLKIRKNFTEEKKQKVFEIIDFVGLKNFFNFYPKDLSGGQKQRVAIARSLIYEPNIIFCDEPTSALNMNSAKNILKLFYKIYKKLKTTIVLVSHDAFVIQTICSRVFILNKGTIKKSIVLKPTYNFENISYEKLFS</sequence>